<reference evidence="1 2" key="1">
    <citation type="journal article" date="2020" name="Mol. Biol. Evol.">
        <title>Distinct Expression and Methylation Patterns for Genes with Different Fates following a Single Whole-Genome Duplication in Flowering Plants.</title>
        <authorList>
            <person name="Shi T."/>
            <person name="Rahmani R.S."/>
            <person name="Gugger P.F."/>
            <person name="Wang M."/>
            <person name="Li H."/>
            <person name="Zhang Y."/>
            <person name="Li Z."/>
            <person name="Wang Q."/>
            <person name="Van de Peer Y."/>
            <person name="Marchal K."/>
            <person name="Chen J."/>
        </authorList>
    </citation>
    <scope>NUCLEOTIDE SEQUENCE [LARGE SCALE GENOMIC DNA]</scope>
    <source>
        <tissue evidence="1">Leaf</tissue>
    </source>
</reference>
<proteinExistence type="predicted"/>
<evidence type="ECO:0000313" key="2">
    <source>
        <dbReference type="Proteomes" id="UP000607653"/>
    </source>
</evidence>
<dbReference type="Proteomes" id="UP000607653">
    <property type="component" value="Unassembled WGS sequence"/>
</dbReference>
<protein>
    <submittedName>
        <fullName evidence="1">Uncharacterized protein</fullName>
    </submittedName>
</protein>
<name>A0A822XPY2_NELNU</name>
<accession>A0A822XPY2</accession>
<evidence type="ECO:0000313" key="1">
    <source>
        <dbReference type="EMBL" id="DAD21733.1"/>
    </source>
</evidence>
<dbReference type="EMBL" id="DUZY01000001">
    <property type="protein sequence ID" value="DAD21733.1"/>
    <property type="molecule type" value="Genomic_DNA"/>
</dbReference>
<comment type="caution">
    <text evidence="1">The sequence shown here is derived from an EMBL/GenBank/DDBJ whole genome shotgun (WGS) entry which is preliminary data.</text>
</comment>
<organism evidence="1 2">
    <name type="scientific">Nelumbo nucifera</name>
    <name type="common">Sacred lotus</name>
    <dbReference type="NCBI Taxonomy" id="4432"/>
    <lineage>
        <taxon>Eukaryota</taxon>
        <taxon>Viridiplantae</taxon>
        <taxon>Streptophyta</taxon>
        <taxon>Embryophyta</taxon>
        <taxon>Tracheophyta</taxon>
        <taxon>Spermatophyta</taxon>
        <taxon>Magnoliopsida</taxon>
        <taxon>Proteales</taxon>
        <taxon>Nelumbonaceae</taxon>
        <taxon>Nelumbo</taxon>
    </lineage>
</organism>
<dbReference type="AlphaFoldDB" id="A0A822XPY2"/>
<sequence length="104" mass="12139">MAILSEFEEKYATPVGKLRQVADTMTMPSSWACPSGYARRYISPRRINFITKKFLGQNLPATKTLVLLRAHVRPENRMENMIRRKRRTELGYSLSHIQTEKQIN</sequence>
<gene>
    <name evidence="1" type="ORF">HUJ06_023196</name>
</gene>
<keyword evidence="2" id="KW-1185">Reference proteome</keyword>